<evidence type="ECO:0000259" key="1">
    <source>
        <dbReference type="PROSITE" id="PS50943"/>
    </source>
</evidence>
<dbReference type="InterPro" id="IPR010982">
    <property type="entry name" value="Lambda_DNA-bd_dom_sf"/>
</dbReference>
<feature type="domain" description="HTH cro/C1-type" evidence="1">
    <location>
        <begin position="12"/>
        <end position="66"/>
    </location>
</feature>
<accession>A0ABN0IP61</accession>
<reference evidence="2 3" key="1">
    <citation type="journal article" date="2013" name="PLoS ONE">
        <title>Comparative Genomic Characterization of Three Streptococcus parauberis Strains in Fish Pathogen, as Assessed by Wide-Genome Analyses.</title>
        <authorList>
            <person name="Nho S.W."/>
            <person name="Hikima J."/>
            <person name="Park S.B."/>
            <person name="Jang H.B."/>
            <person name="Cha I.S."/>
            <person name="Yasuike M."/>
            <person name="Nakamura Y."/>
            <person name="Fujiwara A."/>
            <person name="Sano M."/>
            <person name="Kanai K."/>
            <person name="Kondo H."/>
            <person name="Hirono I."/>
            <person name="Takeyama H."/>
            <person name="Aoki T."/>
            <person name="Jung T.S."/>
        </authorList>
    </citation>
    <scope>NUCLEOTIDE SEQUENCE [LARGE SCALE GENOMIC DNA]</scope>
    <source>
        <strain evidence="2 3">KRS-02083</strain>
    </source>
</reference>
<dbReference type="InterPro" id="IPR001387">
    <property type="entry name" value="Cro/C1-type_HTH"/>
</dbReference>
<dbReference type="CDD" id="cd00093">
    <property type="entry name" value="HTH_XRE"/>
    <property type="match status" value="1"/>
</dbReference>
<evidence type="ECO:0000313" key="2">
    <source>
        <dbReference type="EMBL" id="EMG24583.1"/>
    </source>
</evidence>
<dbReference type="PROSITE" id="PS50943">
    <property type="entry name" value="HTH_CROC1"/>
    <property type="match status" value="1"/>
</dbReference>
<dbReference type="SMART" id="SM00530">
    <property type="entry name" value="HTH_XRE"/>
    <property type="match status" value="1"/>
</dbReference>
<dbReference type="Proteomes" id="UP000011769">
    <property type="component" value="Unassembled WGS sequence"/>
</dbReference>
<organism evidence="2 3">
    <name type="scientific">Streptococcus parauberis KRS-02083</name>
    <dbReference type="NCBI Taxonomy" id="1207545"/>
    <lineage>
        <taxon>Bacteria</taxon>
        <taxon>Bacillati</taxon>
        <taxon>Bacillota</taxon>
        <taxon>Bacilli</taxon>
        <taxon>Lactobacillales</taxon>
        <taxon>Streptococcaceae</taxon>
        <taxon>Streptococcus</taxon>
    </lineage>
</organism>
<dbReference type="RefSeq" id="WP_003108923.1">
    <property type="nucleotide sequence ID" value="NZ_ALYM01000009.1"/>
</dbReference>
<dbReference type="EMBL" id="ALYM01000009">
    <property type="protein sequence ID" value="EMG24583.1"/>
    <property type="molecule type" value="Genomic_DNA"/>
</dbReference>
<dbReference type="SUPFAM" id="SSF47413">
    <property type="entry name" value="lambda repressor-like DNA-binding domains"/>
    <property type="match status" value="1"/>
</dbReference>
<evidence type="ECO:0000313" key="3">
    <source>
        <dbReference type="Proteomes" id="UP000011769"/>
    </source>
</evidence>
<keyword evidence="3" id="KW-1185">Reference proteome</keyword>
<protein>
    <submittedName>
        <fullName evidence="2">Transcriptional regulator, XRE family</fullName>
    </submittedName>
</protein>
<sequence>MQIDNKKVGHRIKSIRLAIGESMEEFGKRFNTSKGTVNNWEKGRNLPNKKNLLVIATLGNIEVEDLLGTAKYSYNKVVYTLRSMPDELLNDITNSLGIWLDNLYNSGGEMFLSDTDSYIYFKKLYGRMYQLINTSKSISENIDFIVEVLSDNIFDDINSVVNSNSRYSLSNEIDLLNLEYKRTDDILKFLIKYLEDLAKFNKNILGFMIQNRIGNTVSDLNFLLKNDHFNGMAIQQYGAFKNPDAVIPSIDYDVYKEIQKQLVDVIEYTRIHLTDKD</sequence>
<name>A0ABN0IP61_9STRE</name>
<dbReference type="Gene3D" id="1.10.260.40">
    <property type="entry name" value="lambda repressor-like DNA-binding domains"/>
    <property type="match status" value="1"/>
</dbReference>
<dbReference type="Pfam" id="PF01381">
    <property type="entry name" value="HTH_3"/>
    <property type="match status" value="1"/>
</dbReference>
<comment type="caution">
    <text evidence="2">The sequence shown here is derived from an EMBL/GenBank/DDBJ whole genome shotgun (WGS) entry which is preliminary data.</text>
</comment>
<proteinExistence type="predicted"/>
<gene>
    <name evidence="2" type="ORF">SPJ1_2104</name>
</gene>